<name>A0A6M3MC44_9ZZZZ</name>
<evidence type="ECO:0000313" key="1">
    <source>
        <dbReference type="EMBL" id="QJB02659.1"/>
    </source>
</evidence>
<protein>
    <submittedName>
        <fullName evidence="1">Uncharacterized protein</fullName>
    </submittedName>
</protein>
<accession>A0A6M3MC44</accession>
<sequence length="104" mass="11509">MTTPNKIDKYLVHTVDRVRPTVVKGLRSTSTEEDLPARIVNRTRILRGVGGDQIVTKMVVYLKPDADVVEGDELIVDSKQRPVVGLIPARDGRGIVHHLEAEMG</sequence>
<proteinExistence type="predicted"/>
<dbReference type="AlphaFoldDB" id="A0A6M3MC44"/>
<gene>
    <name evidence="1" type="ORF">MM171B01106_0006</name>
</gene>
<organism evidence="1">
    <name type="scientific">viral metagenome</name>
    <dbReference type="NCBI Taxonomy" id="1070528"/>
    <lineage>
        <taxon>unclassified sequences</taxon>
        <taxon>metagenomes</taxon>
        <taxon>organismal metagenomes</taxon>
    </lineage>
</organism>
<dbReference type="EMBL" id="MT143799">
    <property type="protein sequence ID" value="QJB02659.1"/>
    <property type="molecule type" value="Genomic_DNA"/>
</dbReference>
<reference evidence="1" key="1">
    <citation type="submission" date="2020-03" db="EMBL/GenBank/DDBJ databases">
        <title>The deep terrestrial virosphere.</title>
        <authorList>
            <person name="Holmfeldt K."/>
            <person name="Nilsson E."/>
            <person name="Simone D."/>
            <person name="Lopez-Fernandez M."/>
            <person name="Wu X."/>
            <person name="de Brujin I."/>
            <person name="Lundin D."/>
            <person name="Andersson A."/>
            <person name="Bertilsson S."/>
            <person name="Dopson M."/>
        </authorList>
    </citation>
    <scope>NUCLEOTIDE SEQUENCE</scope>
    <source>
        <strain evidence="1">MM171B01106</strain>
    </source>
</reference>